<dbReference type="OrthoDB" id="49617at2759"/>
<feature type="transmembrane region" description="Helical" evidence="2">
    <location>
        <begin position="234"/>
        <end position="257"/>
    </location>
</feature>
<sequence length="376" mass="42096">MDENNEPEWESASNDQAFREQVREVHARETRGGAPQASEEPVSPAVTSVRWDLGEDNSNNQNGNDVSFLTSETQNIPETNANASGRRRGLASSLCSNCRSKCSLRYFLHVWDIAFTSIWILFGAYHLFFNKNNESSRSTHMILLLVTCVLLAVLNALRGFLWIWTSVPSLYTICFCGCCYYSEDELADIASRLATNLTLSLGILYGGIAGVAWFGPDAWLPWCDFFGSWCHKLIPTHTGIPIALTAVSIIELCRWIFLQGQLSSSSPVRGADYYNDDVASSHSQSSRHRPWWFGRQSNPDGDGLHEPLLEQDMAVNGQPSWAVTSWFRSPRNTNSNTSNAEDGVINGDEEDVESVLDSLGEDWASRAESDPYWWTR</sequence>
<feature type="region of interest" description="Disordered" evidence="1">
    <location>
        <begin position="1"/>
        <end position="46"/>
    </location>
</feature>
<dbReference type="Proteomes" id="UP000291116">
    <property type="component" value="Unassembled WGS sequence"/>
</dbReference>
<organism evidence="3 4">
    <name type="scientific">Pseudo-nitzschia multistriata</name>
    <dbReference type="NCBI Taxonomy" id="183589"/>
    <lineage>
        <taxon>Eukaryota</taxon>
        <taxon>Sar</taxon>
        <taxon>Stramenopiles</taxon>
        <taxon>Ochrophyta</taxon>
        <taxon>Bacillariophyta</taxon>
        <taxon>Bacillariophyceae</taxon>
        <taxon>Bacillariophycidae</taxon>
        <taxon>Bacillariales</taxon>
        <taxon>Bacillariaceae</taxon>
        <taxon>Pseudo-nitzschia</taxon>
    </lineage>
</organism>
<evidence type="ECO:0000256" key="1">
    <source>
        <dbReference type="SAM" id="MobiDB-lite"/>
    </source>
</evidence>
<dbReference type="EMBL" id="CAACVS010000015">
    <property type="protein sequence ID" value="VEU33924.1"/>
    <property type="molecule type" value="Genomic_DNA"/>
</dbReference>
<evidence type="ECO:0000256" key="2">
    <source>
        <dbReference type="SAM" id="Phobius"/>
    </source>
</evidence>
<keyword evidence="4" id="KW-1185">Reference proteome</keyword>
<feature type="transmembrane region" description="Helical" evidence="2">
    <location>
        <begin position="140"/>
        <end position="157"/>
    </location>
</feature>
<keyword evidence="2" id="KW-1133">Transmembrane helix</keyword>
<keyword evidence="2" id="KW-0472">Membrane</keyword>
<reference evidence="3 4" key="1">
    <citation type="submission" date="2019-01" db="EMBL/GenBank/DDBJ databases">
        <authorList>
            <person name="Ferrante I. M."/>
        </authorList>
    </citation>
    <scope>NUCLEOTIDE SEQUENCE [LARGE SCALE GENOMIC DNA]</scope>
    <source>
        <strain evidence="3 4">B856</strain>
    </source>
</reference>
<feature type="compositionally biased region" description="Basic and acidic residues" evidence="1">
    <location>
        <begin position="17"/>
        <end position="31"/>
    </location>
</feature>
<evidence type="ECO:0000313" key="4">
    <source>
        <dbReference type="Proteomes" id="UP000291116"/>
    </source>
</evidence>
<keyword evidence="2" id="KW-0812">Transmembrane</keyword>
<name>A0A448YVY0_9STRA</name>
<gene>
    <name evidence="3" type="ORF">PSNMU_V1.4_AUG-EV-PASAV3_0006540</name>
</gene>
<protein>
    <submittedName>
        <fullName evidence="3">Uncharacterized protein</fullName>
    </submittedName>
</protein>
<proteinExistence type="predicted"/>
<feature type="transmembrane region" description="Helical" evidence="2">
    <location>
        <begin position="106"/>
        <end position="128"/>
    </location>
</feature>
<dbReference type="AlphaFoldDB" id="A0A448YVY0"/>
<accession>A0A448YVY0</accession>
<evidence type="ECO:0000313" key="3">
    <source>
        <dbReference type="EMBL" id="VEU33924.1"/>
    </source>
</evidence>
<feature type="transmembrane region" description="Helical" evidence="2">
    <location>
        <begin position="193"/>
        <end position="214"/>
    </location>
</feature>